<dbReference type="Proteomes" id="UP000309038">
    <property type="component" value="Unassembled WGS sequence"/>
</dbReference>
<sequence>MRDFNLLSNTASVNARDYFIFLRRKTDNVVPDNVQDRYRELLQAAREFNHIRNLKRQGLDKPDMNMAPDWMSRESSRRFLDALFYAVDGNFHANLKDKKLDPNDFPLSAGASYFADEKAFAAYLETLGPLGPEPSTCHKFGAMGYGNHWGKISGTLGLFCARHMFVLPGGGVDLQKGEREMNAGHRHDVINEYHNDQNLRRTHSWELTRKYTVAVKQRDSAVQTVENLEVTVTKHIGSDELAGWKRREEEWKVKVVDRRNHKDLDNPYELTKSKALSQKDALAELRENIVQGSTEDSLVGTIEEGVALQEMKAAILHDIEQDEQVASMDEAIKDQCKQLYSRIKAWAKNAGVHISPKIAQAAKESCCINYTLPLDDDNGCSAPDDQDIDADSDDEEPLPTNGKRSRPAKDSVRPKKHCPLWREVSGIEIMLPSSCVEAVRKHACMQVLVETEYKIRVGQANDGLNSVRTHLITSHAFDRFKTNLNGQAAVTRQRARIMKKHGLGLPSGNSMGFKVLLWGDVKAFTVNTSAQQLGDSRERPSWIWENLPFFDNEHLEDNVKEYSQDAVRVHWFRVNAVKDRWSEEAALLEEEMRRTVRFFRFQHHQWLDRSRRREREGEHGHAAYAKKHAHRYERLLQECTKRFSDFVDMAFDYQGETWKRSANS</sequence>
<reference evidence="2 3" key="1">
    <citation type="submission" date="2019-02" db="EMBL/GenBank/DDBJ databases">
        <title>Genome sequencing of the rare red list fungi Phlebia centrifuga.</title>
        <authorList>
            <person name="Buettner E."/>
            <person name="Kellner H."/>
        </authorList>
    </citation>
    <scope>NUCLEOTIDE SEQUENCE [LARGE SCALE GENOMIC DNA]</scope>
    <source>
        <strain evidence="2 3">DSM 108282</strain>
    </source>
</reference>
<comment type="caution">
    <text evidence="2">The sequence shown here is derived from an EMBL/GenBank/DDBJ whole genome shotgun (WGS) entry which is preliminary data.</text>
</comment>
<evidence type="ECO:0000313" key="3">
    <source>
        <dbReference type="Proteomes" id="UP000309038"/>
    </source>
</evidence>
<proteinExistence type="predicted"/>
<keyword evidence="3" id="KW-1185">Reference proteome</keyword>
<organism evidence="2 3">
    <name type="scientific">Hermanssonia centrifuga</name>
    <dbReference type="NCBI Taxonomy" id="98765"/>
    <lineage>
        <taxon>Eukaryota</taxon>
        <taxon>Fungi</taxon>
        <taxon>Dikarya</taxon>
        <taxon>Basidiomycota</taxon>
        <taxon>Agaricomycotina</taxon>
        <taxon>Agaricomycetes</taxon>
        <taxon>Polyporales</taxon>
        <taxon>Meruliaceae</taxon>
        <taxon>Hermanssonia</taxon>
    </lineage>
</organism>
<evidence type="ECO:0000313" key="2">
    <source>
        <dbReference type="EMBL" id="THG93853.1"/>
    </source>
</evidence>
<dbReference type="EMBL" id="SGPJ01000557">
    <property type="protein sequence ID" value="THG93853.1"/>
    <property type="molecule type" value="Genomic_DNA"/>
</dbReference>
<name>A0A4S4K7M6_9APHY</name>
<feature type="compositionally biased region" description="Acidic residues" evidence="1">
    <location>
        <begin position="379"/>
        <end position="397"/>
    </location>
</feature>
<protein>
    <submittedName>
        <fullName evidence="2">Uncharacterized protein</fullName>
    </submittedName>
</protein>
<dbReference type="Pfam" id="PF18758">
    <property type="entry name" value="KDZ"/>
    <property type="match status" value="1"/>
</dbReference>
<dbReference type="AlphaFoldDB" id="A0A4S4K7M6"/>
<evidence type="ECO:0000256" key="1">
    <source>
        <dbReference type="SAM" id="MobiDB-lite"/>
    </source>
</evidence>
<accession>A0A4S4K7M6</accession>
<dbReference type="InterPro" id="IPR040521">
    <property type="entry name" value="KDZ"/>
</dbReference>
<feature type="region of interest" description="Disordered" evidence="1">
    <location>
        <begin position="379"/>
        <end position="415"/>
    </location>
</feature>
<gene>
    <name evidence="2" type="ORF">EW026_g7496</name>
</gene>